<dbReference type="Proteomes" id="UP000215355">
    <property type="component" value="Chromosome 1"/>
</dbReference>
<protein>
    <submittedName>
        <fullName evidence="1">Uncharacterized protein</fullName>
    </submittedName>
</protein>
<dbReference type="KEGG" id="smiz:4412673_02445"/>
<accession>A0AAJ5C0P9</accession>
<proteinExistence type="predicted"/>
<dbReference type="AlphaFoldDB" id="A0AAJ5C0P9"/>
<evidence type="ECO:0000313" key="1">
    <source>
        <dbReference type="EMBL" id="SNV51557.1"/>
    </source>
</evidence>
<reference evidence="1 2" key="1">
    <citation type="submission" date="2017-06" db="EMBL/GenBank/DDBJ databases">
        <authorList>
            <consortium name="Pathogen Informatics"/>
        </authorList>
    </citation>
    <scope>NUCLEOTIDE SEQUENCE [LARGE SCALE GENOMIC DNA]</scope>
    <source>
        <strain evidence="1 2">NCTC12149</strain>
    </source>
</reference>
<sequence length="77" mass="8906">MDLNRTFEYHHQGHEIQFSVTYDPKTHSFNVVEDDNINYILSYNPATREWTSTEDPGPSISVDKLAQLVQKSFGVFV</sequence>
<evidence type="ECO:0000313" key="2">
    <source>
        <dbReference type="Proteomes" id="UP000215355"/>
    </source>
</evidence>
<gene>
    <name evidence="1" type="ORF">SAMEA4412673_02445</name>
</gene>
<organism evidence="1 2">
    <name type="scientific">Sphingobacterium mizutaii</name>
    <dbReference type="NCBI Taxonomy" id="1010"/>
    <lineage>
        <taxon>Bacteria</taxon>
        <taxon>Pseudomonadati</taxon>
        <taxon>Bacteroidota</taxon>
        <taxon>Sphingobacteriia</taxon>
        <taxon>Sphingobacteriales</taxon>
        <taxon>Sphingobacteriaceae</taxon>
        <taxon>Sphingobacterium</taxon>
    </lineage>
</organism>
<dbReference type="EMBL" id="LT906468">
    <property type="protein sequence ID" value="SNV51557.1"/>
    <property type="molecule type" value="Genomic_DNA"/>
</dbReference>
<name>A0AAJ5C0P9_9SPHI</name>
<dbReference type="RefSeq" id="WP_093097251.1">
    <property type="nucleotide sequence ID" value="NZ_FNGK01000001.1"/>
</dbReference>